<organism evidence="1 2">
    <name type="scientific">Frankliniella fusca</name>
    <dbReference type="NCBI Taxonomy" id="407009"/>
    <lineage>
        <taxon>Eukaryota</taxon>
        <taxon>Metazoa</taxon>
        <taxon>Ecdysozoa</taxon>
        <taxon>Arthropoda</taxon>
        <taxon>Hexapoda</taxon>
        <taxon>Insecta</taxon>
        <taxon>Pterygota</taxon>
        <taxon>Neoptera</taxon>
        <taxon>Paraneoptera</taxon>
        <taxon>Thysanoptera</taxon>
        <taxon>Terebrantia</taxon>
        <taxon>Thripoidea</taxon>
        <taxon>Thripidae</taxon>
        <taxon>Frankliniella</taxon>
    </lineage>
</organism>
<evidence type="ECO:0000313" key="2">
    <source>
        <dbReference type="Proteomes" id="UP001219518"/>
    </source>
</evidence>
<name>A0AAE1LU97_9NEOP</name>
<dbReference type="AlphaFoldDB" id="A0AAE1LU97"/>
<accession>A0AAE1LU97</accession>
<dbReference type="Proteomes" id="UP001219518">
    <property type="component" value="Unassembled WGS sequence"/>
</dbReference>
<keyword evidence="2" id="KW-1185">Reference proteome</keyword>
<protein>
    <submittedName>
        <fullName evidence="1">Polyketide synthase-like Pks10</fullName>
    </submittedName>
</protein>
<reference evidence="1" key="2">
    <citation type="journal article" date="2023" name="BMC Genomics">
        <title>Pest status, molecular evolution, and epigenetic factors derived from the genome assembly of Frankliniella fusca, a thysanopteran phytovirus vector.</title>
        <authorList>
            <person name="Catto M.A."/>
            <person name="Labadie P.E."/>
            <person name="Jacobson A.L."/>
            <person name="Kennedy G.G."/>
            <person name="Srinivasan R."/>
            <person name="Hunt B.G."/>
        </authorList>
    </citation>
    <scope>NUCLEOTIDE SEQUENCE</scope>
    <source>
        <strain evidence="1">PL_HMW_Pooled</strain>
    </source>
</reference>
<evidence type="ECO:0000313" key="1">
    <source>
        <dbReference type="EMBL" id="KAK3931970.1"/>
    </source>
</evidence>
<reference evidence="1" key="1">
    <citation type="submission" date="2021-07" db="EMBL/GenBank/DDBJ databases">
        <authorList>
            <person name="Catto M.A."/>
            <person name="Jacobson A."/>
            <person name="Kennedy G."/>
            <person name="Labadie P."/>
            <person name="Hunt B.G."/>
            <person name="Srinivasan R."/>
        </authorList>
    </citation>
    <scope>NUCLEOTIDE SEQUENCE</scope>
    <source>
        <strain evidence="1">PL_HMW_Pooled</strain>
        <tissue evidence="1">Head</tissue>
    </source>
</reference>
<comment type="caution">
    <text evidence="1">The sequence shown here is derived from an EMBL/GenBank/DDBJ whole genome shotgun (WGS) entry which is preliminary data.</text>
</comment>
<sequence>MEVLLADNKRLKNIVLSFNKNFPKDSNFAPNDIPEILKLLLECAKSNAGRKSGGERYANTLKEFATLCFTLGGPQLYEIFQKNLLFPSISTVRRLLTASDPIQEGVFRISQLKHRMDSMGIKSIKVHISEDGTSVNGRVQYDIKTNQLVGFVPKLINGLPVSNGFPATSATQMQSHFKENTVSKNAYIIMAQPLDMKSPAFCVALYGTDNRFQHSDVLQRWHWMEKAFQEAGLEVDGYSADGDGKLLKAMYMRTFSLARPCKWPWFHSSLSENEPVMIQDTIHLLVKLKSKLLIPSEIIPFGKTHVASKGHLVALLNEVSKDQHQLTNSILDAKDKMNFRAAQKLCDLKVTELLREKIPGSEGTALYLDMMREVTTVFLDHELQPLDRVFLIWKWIFFLRLWKKWILATGGYSVGHNFITSNAYICIELNGHGLIKLIRKRREAEEGDIFLPQLCGSQQCEDYFRRLRSMSSTQSSVVVFSMLEMQHRIRRVDFLSDSFINLKDSVQFPRLKKQFHSTASQQQTYLVLPEDYEIEARVGDAFKCALELCIKFGIAKKQEVIPNCQLPLVSPDTVDDILGELVGDCDNTVDDEQAVDEENLETLDPELSECEVDEDLDDVTEDLLIVSSGSLGIQSHDDVVVTPTSPFVKVLDGNGKTCVIKKNFILLALE</sequence>
<dbReference type="EMBL" id="JAHWGI010001433">
    <property type="protein sequence ID" value="KAK3931970.1"/>
    <property type="molecule type" value="Genomic_DNA"/>
</dbReference>
<gene>
    <name evidence="1" type="ORF">KUF71_001343</name>
</gene>
<proteinExistence type="predicted"/>